<name>E6LEM3_ENTI1</name>
<dbReference type="Pfam" id="PF09250">
    <property type="entry name" value="Prim-Pol"/>
    <property type="match status" value="1"/>
</dbReference>
<sequence length="265" mass="29607">MSLMTDYLQAGFKVLPLQSNKKIPFTTETFTNGFKSATNDIQALKEHWVNYPESNLGIRVGEDTGLIVLDIDVHEVDGYKTLSAIEKVHEPLPNTLEVATPTGGKHYYFKLPEGIQIERQINQFAGIDILTNGYVVAPPSSIDGKKYEIVNGSLNEIAIFPTWFLKVFDTKKMNELPVKPFFTVGKKYTGAFLDELVAGCAKGGRNDWIMRQISKMLNLGADLTTIYKLILVVNENFFDEPLPIDEINATFKSRIKKHTSGGGNQ</sequence>
<dbReference type="HOGENOM" id="CLU_082084_1_0_9"/>
<proteinExistence type="predicted"/>
<accession>E6LEM3</accession>
<feature type="domain" description="Primase C-terminal 1" evidence="1">
    <location>
        <begin position="194"/>
        <end position="260"/>
    </location>
</feature>
<dbReference type="InterPro" id="IPR015330">
    <property type="entry name" value="DNA_primase/pol_bifunc_N"/>
</dbReference>
<keyword evidence="4" id="KW-1185">Reference proteome</keyword>
<dbReference type="EMBL" id="AEPV01000028">
    <property type="protein sequence ID" value="EFU74359.1"/>
    <property type="molecule type" value="Genomic_DNA"/>
</dbReference>
<organism evidence="3 4">
    <name type="scientific">Enterococcus italicus (strain DSM 15952 / CCUG 50447 / LMG 22039 / TP 1.5)</name>
    <dbReference type="NCBI Taxonomy" id="888064"/>
    <lineage>
        <taxon>Bacteria</taxon>
        <taxon>Bacillati</taxon>
        <taxon>Bacillota</taxon>
        <taxon>Bacilli</taxon>
        <taxon>Lactobacillales</taxon>
        <taxon>Enterococcaceae</taxon>
        <taxon>Enterococcus</taxon>
    </lineage>
</organism>
<dbReference type="Pfam" id="PF08708">
    <property type="entry name" value="PriCT_1"/>
    <property type="match status" value="1"/>
</dbReference>
<dbReference type="AlphaFoldDB" id="E6LEM3"/>
<evidence type="ECO:0000313" key="4">
    <source>
        <dbReference type="Proteomes" id="UP000010296"/>
    </source>
</evidence>
<comment type="caution">
    <text evidence="3">The sequence shown here is derived from an EMBL/GenBank/DDBJ whole genome shotgun (WGS) entry which is preliminary data.</text>
</comment>
<dbReference type="CDD" id="cd04859">
    <property type="entry name" value="Prim_Pol"/>
    <property type="match status" value="1"/>
</dbReference>
<dbReference type="eggNOG" id="COG3378">
    <property type="taxonomic scope" value="Bacteria"/>
</dbReference>
<protein>
    <submittedName>
        <fullName evidence="3">Bifunctional DNA primase/polymerase domain protein</fullName>
    </submittedName>
</protein>
<dbReference type="SUPFAM" id="SSF56747">
    <property type="entry name" value="Prim-pol domain"/>
    <property type="match status" value="1"/>
</dbReference>
<dbReference type="InterPro" id="IPR014820">
    <property type="entry name" value="PriCT_1"/>
</dbReference>
<gene>
    <name evidence="3" type="ORF">HMPREF9088_0813</name>
</gene>
<evidence type="ECO:0000259" key="2">
    <source>
        <dbReference type="SMART" id="SM00943"/>
    </source>
</evidence>
<dbReference type="PATRIC" id="fig|888064.11.peg.1465"/>
<dbReference type="SMART" id="SM00942">
    <property type="entry name" value="PriCT_1"/>
    <property type="match status" value="1"/>
</dbReference>
<evidence type="ECO:0000259" key="1">
    <source>
        <dbReference type="SMART" id="SM00942"/>
    </source>
</evidence>
<dbReference type="Proteomes" id="UP000010296">
    <property type="component" value="Unassembled WGS sequence"/>
</dbReference>
<dbReference type="SMART" id="SM00943">
    <property type="entry name" value="Prim-Pol"/>
    <property type="match status" value="1"/>
</dbReference>
<dbReference type="STRING" id="888064.HMPREF9088_0813"/>
<dbReference type="RefSeq" id="WP_007207834.1">
    <property type="nucleotide sequence ID" value="NZ_GL622241.1"/>
</dbReference>
<evidence type="ECO:0000313" key="3">
    <source>
        <dbReference type="EMBL" id="EFU74359.1"/>
    </source>
</evidence>
<dbReference type="OrthoDB" id="9763644at2"/>
<feature type="domain" description="DNA primase/polymerase bifunctional N-terminal" evidence="2">
    <location>
        <begin position="4"/>
        <end position="164"/>
    </location>
</feature>
<reference evidence="3 4" key="1">
    <citation type="submission" date="2010-12" db="EMBL/GenBank/DDBJ databases">
        <authorList>
            <person name="Muzny D."/>
            <person name="Qin X."/>
            <person name="Deng J."/>
            <person name="Jiang H."/>
            <person name="Liu Y."/>
            <person name="Qu J."/>
            <person name="Song X.-Z."/>
            <person name="Zhang L."/>
            <person name="Thornton R."/>
            <person name="Coyle M."/>
            <person name="Francisco L."/>
            <person name="Jackson L."/>
            <person name="Javaid M."/>
            <person name="Korchina V."/>
            <person name="Kovar C."/>
            <person name="Mata R."/>
            <person name="Mathew T."/>
            <person name="Ngo R."/>
            <person name="Nguyen L."/>
            <person name="Nguyen N."/>
            <person name="Okwuonu G."/>
            <person name="Ongeri F."/>
            <person name="Pham C."/>
            <person name="Simmons D."/>
            <person name="Wilczek-Boney K."/>
            <person name="Hale W."/>
            <person name="Jakkamsetti A."/>
            <person name="Pham P."/>
            <person name="Ruth R."/>
            <person name="San Lucas F."/>
            <person name="Warren J."/>
            <person name="Zhang J."/>
            <person name="Zhao Z."/>
            <person name="Zhou C."/>
            <person name="Zhu D."/>
            <person name="Lee S."/>
            <person name="Bess C."/>
            <person name="Blankenburg K."/>
            <person name="Forbes L."/>
            <person name="Fu Q."/>
            <person name="Gubbala S."/>
            <person name="Hirani K."/>
            <person name="Jayaseelan J.C."/>
            <person name="Lara F."/>
            <person name="Munidasa M."/>
            <person name="Palculict T."/>
            <person name="Patil S."/>
            <person name="Pu L.-L."/>
            <person name="Saada N."/>
            <person name="Tang L."/>
            <person name="Weissenberger G."/>
            <person name="Zhu Y."/>
            <person name="Hemphill L."/>
            <person name="Shang Y."/>
            <person name="Youmans B."/>
            <person name="Ayvaz T."/>
            <person name="Ross M."/>
            <person name="Santibanez J."/>
            <person name="Aqrawi P."/>
            <person name="Gross S."/>
            <person name="Joshi V."/>
            <person name="Fowler G."/>
            <person name="Nazareth L."/>
            <person name="Reid J."/>
            <person name="Worley K."/>
            <person name="Petrosino J."/>
            <person name="Highlander S."/>
            <person name="Gibbs R."/>
        </authorList>
    </citation>
    <scope>NUCLEOTIDE SEQUENCE [LARGE SCALE GENOMIC DNA]</scope>
    <source>
        <strain evidence="4">DSM 15952 / CCUG 50447 / LMG 22039 / TP 1.5</strain>
    </source>
</reference>